<accession>A0ABQ4RWB4</accession>
<gene>
    <name evidence="1" type="ORF">OCOJLMKI_1737</name>
</gene>
<dbReference type="Proteomes" id="UP001055125">
    <property type="component" value="Unassembled WGS sequence"/>
</dbReference>
<reference evidence="1" key="1">
    <citation type="journal article" date="2021" name="Front. Microbiol.">
        <title>Comprehensive Comparative Genomics and Phenotyping of Methylobacterium Species.</title>
        <authorList>
            <person name="Alessa O."/>
            <person name="Ogura Y."/>
            <person name="Fujitani Y."/>
            <person name="Takami H."/>
            <person name="Hayashi T."/>
            <person name="Sahin N."/>
            <person name="Tani A."/>
        </authorList>
    </citation>
    <scope>NUCLEOTIDE SEQUENCE</scope>
    <source>
        <strain evidence="1">DSM 19015</strain>
    </source>
</reference>
<name>A0ABQ4RWB4_9HYPH</name>
<evidence type="ECO:0000313" key="2">
    <source>
        <dbReference type="Proteomes" id="UP001055125"/>
    </source>
</evidence>
<protein>
    <submittedName>
        <fullName evidence="1">Uncharacterized protein</fullName>
    </submittedName>
</protein>
<reference evidence="1" key="2">
    <citation type="submission" date="2021-08" db="EMBL/GenBank/DDBJ databases">
        <authorList>
            <person name="Tani A."/>
            <person name="Ola A."/>
            <person name="Ogura Y."/>
            <person name="Katsura K."/>
            <person name="Hayashi T."/>
        </authorList>
    </citation>
    <scope>NUCLEOTIDE SEQUENCE</scope>
    <source>
        <strain evidence="1">DSM 19015</strain>
    </source>
</reference>
<keyword evidence="2" id="KW-1185">Reference proteome</keyword>
<dbReference type="EMBL" id="BPQP01000025">
    <property type="protein sequence ID" value="GJD94534.1"/>
    <property type="molecule type" value="Genomic_DNA"/>
</dbReference>
<proteinExistence type="predicted"/>
<organism evidence="1 2">
    <name type="scientific">Methylobacterium iners</name>
    <dbReference type="NCBI Taxonomy" id="418707"/>
    <lineage>
        <taxon>Bacteria</taxon>
        <taxon>Pseudomonadati</taxon>
        <taxon>Pseudomonadota</taxon>
        <taxon>Alphaproteobacteria</taxon>
        <taxon>Hyphomicrobiales</taxon>
        <taxon>Methylobacteriaceae</taxon>
        <taxon>Methylobacterium</taxon>
    </lineage>
</organism>
<evidence type="ECO:0000313" key="1">
    <source>
        <dbReference type="EMBL" id="GJD94534.1"/>
    </source>
</evidence>
<comment type="caution">
    <text evidence="1">The sequence shown here is derived from an EMBL/GenBank/DDBJ whole genome shotgun (WGS) entry which is preliminary data.</text>
</comment>
<dbReference type="RefSeq" id="WP_238243710.1">
    <property type="nucleotide sequence ID" value="NZ_BPQP01000025.1"/>
</dbReference>
<sequence>MPYSVEITLADLPSFDEDAGIPMYLLPDMFDTIGEAKDAAAAHIASLGRDPITVLFAITDQNGLTIMTSADVKE</sequence>